<dbReference type="GO" id="GO:0003676">
    <property type="term" value="F:nucleic acid binding"/>
    <property type="evidence" value="ECO:0007669"/>
    <property type="project" value="InterPro"/>
</dbReference>
<dbReference type="InterPro" id="IPR020821">
    <property type="entry name" value="ENPP1-3/EXOG-like_nuc-like"/>
</dbReference>
<organism evidence="4 5">
    <name type="scientific">Owenia fusiformis</name>
    <name type="common">Polychaete worm</name>
    <dbReference type="NCBI Taxonomy" id="6347"/>
    <lineage>
        <taxon>Eukaryota</taxon>
        <taxon>Metazoa</taxon>
        <taxon>Spiralia</taxon>
        <taxon>Lophotrochozoa</taxon>
        <taxon>Annelida</taxon>
        <taxon>Polychaeta</taxon>
        <taxon>Sedentaria</taxon>
        <taxon>Canalipalpata</taxon>
        <taxon>Sabellida</taxon>
        <taxon>Oweniida</taxon>
        <taxon>Oweniidae</taxon>
        <taxon>Owenia</taxon>
    </lineage>
</organism>
<evidence type="ECO:0000259" key="3">
    <source>
        <dbReference type="SMART" id="SM00892"/>
    </source>
</evidence>
<dbReference type="GO" id="GO:0046872">
    <property type="term" value="F:metal ion binding"/>
    <property type="evidence" value="ECO:0007669"/>
    <property type="project" value="InterPro"/>
</dbReference>
<evidence type="ECO:0000313" key="4">
    <source>
        <dbReference type="EMBL" id="CAH1781116.1"/>
    </source>
</evidence>
<name>A0A8S4NLN1_OWEFU</name>
<reference evidence="4" key="1">
    <citation type="submission" date="2022-03" db="EMBL/GenBank/DDBJ databases">
        <authorList>
            <person name="Martin C."/>
        </authorList>
    </citation>
    <scope>NUCLEOTIDE SEQUENCE</scope>
</reference>
<dbReference type="InterPro" id="IPR039015">
    <property type="entry name" value="ENDOD1"/>
</dbReference>
<keyword evidence="5" id="KW-1185">Reference proteome</keyword>
<sequence>MAIWEVLLGSFIFATYLADTVAVPTVLPVNSYRDSRDTAPVNCYGTLLAETALLVPASCVYDRKNRKPHRTIKVNNVAIGNTKSVVHVSSTWLKKGHPSYNIALVIIPTQQSTPTTKLTWSPYSIEQIEVKLKSSTKAYAGCASLKKLGPALDEMGDRMIPFKCTNLATPEKQGAPVFQTNNGIDEVFGLYNGACTIGWGLKSKKGHCGVRLTKTTFDEICAVAIAKSLTVKGCKDMLLTKGTGDPEPTVIRTYQGYTAVVSIPIASRGLFLKFCPADGCCGAKSTLFGQMQTIPSLINETVVRQINMVNFSLNVDATPAMLYRPQGKDFYLEYKGRLTDFMKWKAETTKDINAGRIRRGSDVERPGKRRKVPTLTDTRNAETCPIAVNRFSNVPSYCLYGFHKDSYTRSDLSIKDLENECKEKCTKDDVDTGRCLVTVTDGAFEEDEPKAESIDQQADECSEYMKEYNICNSKDISDCEIVGVKRERSKRLIETPSWNNCKQFFLGEKPPNFPTGSSSNHKKICQDLNEKNPTKFYYATLYDTSRKIPHWSAYKVTKVCPPGYSPRPSYWRKDNGLGCSDQANDAHYTNKNKGKNDKQWDRGHLNPNAINNCDYKEQAATFTLTNAAPQVHKFNGASRWAKYERYTRDYFVDKCKGGHLYLITGTIGDSTEKPLKNFVRIPRYFWTAGCCVKASFSNNAADFIGSFAYYGENTETSVIKNLQVSALETFLGKGVKLFLGYPSCGTSTNTPKSDLEKYLTDKKKKL</sequence>
<gene>
    <name evidence="4" type="ORF">OFUS_LOCUS7728</name>
</gene>
<evidence type="ECO:0000259" key="2">
    <source>
        <dbReference type="SMART" id="SM00477"/>
    </source>
</evidence>
<feature type="domain" description="DNA/RNA non-specific endonuclease/pyrophosphatase/phosphodiesterase" evidence="3">
    <location>
        <begin position="534"/>
        <end position="737"/>
    </location>
</feature>
<protein>
    <submittedName>
        <fullName evidence="4">Uncharacterized protein</fullName>
    </submittedName>
</protein>
<dbReference type="EMBL" id="CAIIXF020000004">
    <property type="protein sequence ID" value="CAH1781116.1"/>
    <property type="molecule type" value="Genomic_DNA"/>
</dbReference>
<feature type="domain" description="ENPP1-3/EXOG-like endonuclease/phosphodiesterase" evidence="2">
    <location>
        <begin position="535"/>
        <end position="742"/>
    </location>
</feature>
<dbReference type="GO" id="GO:0016787">
    <property type="term" value="F:hydrolase activity"/>
    <property type="evidence" value="ECO:0007669"/>
    <property type="project" value="InterPro"/>
</dbReference>
<dbReference type="Proteomes" id="UP000749559">
    <property type="component" value="Unassembled WGS sequence"/>
</dbReference>
<feature type="chain" id="PRO_5035851689" evidence="1">
    <location>
        <begin position="23"/>
        <end position="766"/>
    </location>
</feature>
<dbReference type="AlphaFoldDB" id="A0A8S4NLN1"/>
<dbReference type="SMART" id="SM00477">
    <property type="entry name" value="NUC"/>
    <property type="match status" value="1"/>
</dbReference>
<dbReference type="SUPFAM" id="SSF54060">
    <property type="entry name" value="His-Me finger endonucleases"/>
    <property type="match status" value="1"/>
</dbReference>
<evidence type="ECO:0000313" key="5">
    <source>
        <dbReference type="Proteomes" id="UP000749559"/>
    </source>
</evidence>
<evidence type="ECO:0000256" key="1">
    <source>
        <dbReference type="SAM" id="SignalP"/>
    </source>
</evidence>
<dbReference type="InterPro" id="IPR044925">
    <property type="entry name" value="His-Me_finger_sf"/>
</dbReference>
<accession>A0A8S4NLN1</accession>
<dbReference type="Pfam" id="PF01223">
    <property type="entry name" value="Endonuclease_NS"/>
    <property type="match status" value="1"/>
</dbReference>
<proteinExistence type="predicted"/>
<dbReference type="Gene3D" id="3.40.570.10">
    <property type="entry name" value="Extracellular Endonuclease, subunit A"/>
    <property type="match status" value="1"/>
</dbReference>
<dbReference type="PANTHER" id="PTHR21472">
    <property type="entry name" value="ENDONUCLEASE DOMAIN-CONTAINING 1 PROTEIN ENDOD1"/>
    <property type="match status" value="1"/>
</dbReference>
<dbReference type="InterPro" id="IPR001604">
    <property type="entry name" value="Endo_G_ENPP1-like_dom"/>
</dbReference>
<dbReference type="SMART" id="SM00892">
    <property type="entry name" value="Endonuclease_NS"/>
    <property type="match status" value="1"/>
</dbReference>
<dbReference type="PANTHER" id="PTHR21472:SF7">
    <property type="entry name" value="ENDONUCLEASE G, MITOCHONDRIAL-LIKE ISOFORM X2"/>
    <property type="match status" value="1"/>
</dbReference>
<feature type="signal peptide" evidence="1">
    <location>
        <begin position="1"/>
        <end position="22"/>
    </location>
</feature>
<comment type="caution">
    <text evidence="4">The sequence shown here is derived from an EMBL/GenBank/DDBJ whole genome shotgun (WGS) entry which is preliminary data.</text>
</comment>
<keyword evidence="1" id="KW-0732">Signal</keyword>
<dbReference type="OrthoDB" id="69221at2759"/>
<dbReference type="InterPro" id="IPR044929">
    <property type="entry name" value="DNA/RNA_non-sp_Endonuclease_sf"/>
</dbReference>